<feature type="compositionally biased region" description="Basic and acidic residues" evidence="1">
    <location>
        <begin position="221"/>
        <end position="230"/>
    </location>
</feature>
<feature type="compositionally biased region" description="Low complexity" evidence="1">
    <location>
        <begin position="231"/>
        <end position="265"/>
    </location>
</feature>
<dbReference type="Proteomes" id="UP001174997">
    <property type="component" value="Unassembled WGS sequence"/>
</dbReference>
<dbReference type="AlphaFoldDB" id="A0AA39Z7N2"/>
<reference evidence="2" key="1">
    <citation type="submission" date="2023-06" db="EMBL/GenBank/DDBJ databases">
        <title>Genome-scale phylogeny and comparative genomics of the fungal order Sordariales.</title>
        <authorList>
            <consortium name="Lawrence Berkeley National Laboratory"/>
            <person name="Hensen N."/>
            <person name="Bonometti L."/>
            <person name="Westerberg I."/>
            <person name="Brannstrom I.O."/>
            <person name="Guillou S."/>
            <person name="Cros-Aarteil S."/>
            <person name="Calhoun S."/>
            <person name="Haridas S."/>
            <person name="Kuo A."/>
            <person name="Mondo S."/>
            <person name="Pangilinan J."/>
            <person name="Riley R."/>
            <person name="Labutti K."/>
            <person name="Andreopoulos B."/>
            <person name="Lipzen A."/>
            <person name="Chen C."/>
            <person name="Yanf M."/>
            <person name="Daum C."/>
            <person name="Ng V."/>
            <person name="Clum A."/>
            <person name="Steindorff A."/>
            <person name="Ohm R."/>
            <person name="Martin F."/>
            <person name="Silar P."/>
            <person name="Natvig D."/>
            <person name="Lalanne C."/>
            <person name="Gautier V."/>
            <person name="Ament-Velasquez S.L."/>
            <person name="Kruys A."/>
            <person name="Hutchinson M.I."/>
            <person name="Powell A.J."/>
            <person name="Barry K."/>
            <person name="Miller A.N."/>
            <person name="Grigoriev I.V."/>
            <person name="Debuchy R."/>
            <person name="Gladieux P."/>
            <person name="Thoren M.H."/>
            <person name="Johannesson H."/>
        </authorList>
    </citation>
    <scope>NUCLEOTIDE SEQUENCE</scope>
    <source>
        <strain evidence="2">CBS 307.81</strain>
    </source>
</reference>
<name>A0AA39Z7N2_9PEZI</name>
<comment type="caution">
    <text evidence="2">The sequence shown here is derived from an EMBL/GenBank/DDBJ whole genome shotgun (WGS) entry which is preliminary data.</text>
</comment>
<evidence type="ECO:0000313" key="3">
    <source>
        <dbReference type="Proteomes" id="UP001174997"/>
    </source>
</evidence>
<feature type="region of interest" description="Disordered" evidence="1">
    <location>
        <begin position="221"/>
        <end position="358"/>
    </location>
</feature>
<organism evidence="2 3">
    <name type="scientific">Cercophora samala</name>
    <dbReference type="NCBI Taxonomy" id="330535"/>
    <lineage>
        <taxon>Eukaryota</taxon>
        <taxon>Fungi</taxon>
        <taxon>Dikarya</taxon>
        <taxon>Ascomycota</taxon>
        <taxon>Pezizomycotina</taxon>
        <taxon>Sordariomycetes</taxon>
        <taxon>Sordariomycetidae</taxon>
        <taxon>Sordariales</taxon>
        <taxon>Lasiosphaeriaceae</taxon>
        <taxon>Cercophora</taxon>
    </lineage>
</organism>
<accession>A0AA39Z7N2</accession>
<sequence length="358" mass="40852">WGIAHPLKHPRIFRLDQNILTGDSTSVITPIYHLETHPAMSYSREDYYRTITCVDCGYNCKFACLDAHKSSFACHNPGCANHLGTVEVDLPGGTLYSRERSRKSSSRHESSSHRRSRSSTRNPEEPSSRRSRSRTTHHYEYTAPPEEPSSRRRSGSTARYPEEPSSHHRSRSSARRPEESRRSSGYAPQGHPSSYQYRHDAHADYVTVEPDDTEDMRQRFERMGREERSRYPPSSSSGYRYPPSSSHYGYPPSSSHSGYPPSGSQHRSRSSSRQYEEPRHHRSYSYRGPAHEEIEILDAGSSPYVAPSSKRGRPYPPRSGTGRRYAYGPYDEPPRTPDLPPAPYVYIGTWDPEGNQID</sequence>
<feature type="region of interest" description="Disordered" evidence="1">
    <location>
        <begin position="96"/>
        <end position="197"/>
    </location>
</feature>
<evidence type="ECO:0000313" key="2">
    <source>
        <dbReference type="EMBL" id="KAK0665751.1"/>
    </source>
</evidence>
<protein>
    <submittedName>
        <fullName evidence="2">Uncharacterized protein</fullName>
    </submittedName>
</protein>
<keyword evidence="3" id="KW-1185">Reference proteome</keyword>
<proteinExistence type="predicted"/>
<evidence type="ECO:0000256" key="1">
    <source>
        <dbReference type="SAM" id="MobiDB-lite"/>
    </source>
</evidence>
<dbReference type="EMBL" id="JAULSY010000103">
    <property type="protein sequence ID" value="KAK0665751.1"/>
    <property type="molecule type" value="Genomic_DNA"/>
</dbReference>
<gene>
    <name evidence="2" type="ORF">QBC41DRAFT_378936</name>
</gene>
<feature type="non-terminal residue" evidence="2">
    <location>
        <position position="1"/>
    </location>
</feature>